<reference evidence="9 10" key="1">
    <citation type="journal article" date="2020" name="bioRxiv">
        <title>Metabolic contributions of an alphaproteobacterial endosymbiont in the apicomplexan Cardiosporidium cionae.</title>
        <authorList>
            <person name="Hunter E.S."/>
            <person name="Paight C.J."/>
            <person name="Lane C.E."/>
        </authorList>
    </citation>
    <scope>NUCLEOTIDE SEQUENCE [LARGE SCALE GENOMIC DNA]</scope>
    <source>
        <strain evidence="9">ESH_2018</strain>
    </source>
</reference>
<dbReference type="SMART" id="SM00360">
    <property type="entry name" value="RRM"/>
    <property type="match status" value="2"/>
</dbReference>
<feature type="domain" description="RRM" evidence="8">
    <location>
        <begin position="7"/>
        <end position="82"/>
    </location>
</feature>
<evidence type="ECO:0000256" key="7">
    <source>
        <dbReference type="SAM" id="MobiDB-lite"/>
    </source>
</evidence>
<dbReference type="InterPro" id="IPR000504">
    <property type="entry name" value="RRM_dom"/>
</dbReference>
<organism evidence="9 10">
    <name type="scientific">Cardiosporidium cionae</name>
    <dbReference type="NCBI Taxonomy" id="476202"/>
    <lineage>
        <taxon>Eukaryota</taxon>
        <taxon>Sar</taxon>
        <taxon>Alveolata</taxon>
        <taxon>Apicomplexa</taxon>
        <taxon>Aconoidasida</taxon>
        <taxon>Nephromycida</taxon>
        <taxon>Cardiosporidium</taxon>
    </lineage>
</organism>
<dbReference type="PANTHER" id="PTHR23003:SF62">
    <property type="entry name" value="SERINE_ARGININE (SR)-TYPE SHUTTLING MRNA BINDING PROTEIN NPL3"/>
    <property type="match status" value="1"/>
</dbReference>
<evidence type="ECO:0000256" key="4">
    <source>
        <dbReference type="ARBA" id="ARBA00022884"/>
    </source>
</evidence>
<evidence type="ECO:0000256" key="5">
    <source>
        <dbReference type="ARBA" id="ARBA00023242"/>
    </source>
</evidence>
<comment type="caution">
    <text evidence="9">The sequence shown here is derived from an EMBL/GenBank/DDBJ whole genome shotgun (WGS) entry which is preliminary data.</text>
</comment>
<comment type="subcellular location">
    <subcellularLocation>
        <location evidence="1">Nucleus</location>
    </subcellularLocation>
</comment>
<feature type="compositionally biased region" description="Basic residues" evidence="7">
    <location>
        <begin position="242"/>
        <end position="253"/>
    </location>
</feature>
<dbReference type="InterPro" id="IPR012677">
    <property type="entry name" value="Nucleotide-bd_a/b_plait_sf"/>
</dbReference>
<dbReference type="SUPFAM" id="SSF54928">
    <property type="entry name" value="RNA-binding domain, RBD"/>
    <property type="match status" value="1"/>
</dbReference>
<keyword evidence="10" id="KW-1185">Reference proteome</keyword>
<evidence type="ECO:0000313" key="9">
    <source>
        <dbReference type="EMBL" id="KAF8820151.1"/>
    </source>
</evidence>
<feature type="compositionally biased region" description="Basic and acidic residues" evidence="7">
    <location>
        <begin position="164"/>
        <end position="188"/>
    </location>
</feature>
<gene>
    <name evidence="9" type="ORF">IE077_003493</name>
</gene>
<evidence type="ECO:0000259" key="8">
    <source>
        <dbReference type="PROSITE" id="PS50102"/>
    </source>
</evidence>
<keyword evidence="4 6" id="KW-0694">RNA-binding</keyword>
<evidence type="ECO:0000313" key="10">
    <source>
        <dbReference type="Proteomes" id="UP000823046"/>
    </source>
</evidence>
<sequence>MSSQVVNRIYVGNLPVGCEERDVNREFEKFGKISKLDIKRTVSGAPYAFIEYVDSRDAEDAIKDRNGYDFDGSRLRVEVPFNARNGRGRNWRGRGQPPRKGKYIVEVSGLPPSGSWQDLKDHMREAGECGHADVFRDGTGEVSFFSVRDMEIAVEKFNGSVFRSHEGEKSRVTVREKTRGYSDGERGGGGRYYSRSRSYENRRDSRDYDRHDRYDRRYSRDRGDERRRRSYSRSVEKDRRYKVSRSRSRSMRD</sequence>
<accession>A0ABQ7J836</accession>
<feature type="compositionally biased region" description="Basic and acidic residues" evidence="7">
    <location>
        <begin position="197"/>
        <end position="227"/>
    </location>
</feature>
<evidence type="ECO:0000256" key="3">
    <source>
        <dbReference type="ARBA" id="ARBA00022737"/>
    </source>
</evidence>
<dbReference type="PROSITE" id="PS50102">
    <property type="entry name" value="RRM"/>
    <property type="match status" value="2"/>
</dbReference>
<keyword evidence="5" id="KW-0539">Nucleus</keyword>
<protein>
    <submittedName>
        <fullName evidence="9">Rna recognition motif-containing protein</fullName>
    </submittedName>
</protein>
<dbReference type="InterPro" id="IPR050374">
    <property type="entry name" value="RRT5_SRSF_SR"/>
</dbReference>
<dbReference type="EMBL" id="JADAQX010000461">
    <property type="protein sequence ID" value="KAF8820151.1"/>
    <property type="molecule type" value="Genomic_DNA"/>
</dbReference>
<proteinExistence type="predicted"/>
<dbReference type="Pfam" id="PF00076">
    <property type="entry name" value="RRM_1"/>
    <property type="match status" value="2"/>
</dbReference>
<feature type="domain" description="RRM" evidence="8">
    <location>
        <begin position="103"/>
        <end position="177"/>
    </location>
</feature>
<feature type="region of interest" description="Disordered" evidence="7">
    <location>
        <begin position="164"/>
        <end position="253"/>
    </location>
</feature>
<dbReference type="Gene3D" id="3.30.70.330">
    <property type="match status" value="2"/>
</dbReference>
<dbReference type="Proteomes" id="UP000823046">
    <property type="component" value="Unassembled WGS sequence"/>
</dbReference>
<name>A0ABQ7J836_9APIC</name>
<evidence type="ECO:0000256" key="2">
    <source>
        <dbReference type="ARBA" id="ARBA00022664"/>
    </source>
</evidence>
<keyword evidence="2" id="KW-0507">mRNA processing</keyword>
<evidence type="ECO:0000256" key="1">
    <source>
        <dbReference type="ARBA" id="ARBA00004123"/>
    </source>
</evidence>
<dbReference type="InterPro" id="IPR035979">
    <property type="entry name" value="RBD_domain_sf"/>
</dbReference>
<dbReference type="PANTHER" id="PTHR23003">
    <property type="entry name" value="RNA RECOGNITION MOTIF RRM DOMAIN CONTAINING PROTEIN"/>
    <property type="match status" value="1"/>
</dbReference>
<evidence type="ECO:0000256" key="6">
    <source>
        <dbReference type="PROSITE-ProRule" id="PRU00176"/>
    </source>
</evidence>
<keyword evidence="3" id="KW-0677">Repeat</keyword>